<keyword evidence="9" id="KW-1185">Reference proteome</keyword>
<dbReference type="PROSITE" id="PS51898">
    <property type="entry name" value="TYR_RECOMBINASE"/>
    <property type="match status" value="1"/>
</dbReference>
<gene>
    <name evidence="8" type="ORF">MasN3_48160</name>
</gene>
<sequence length="440" mass="49737">MRAWALPNGFPMLVDAASQQLIEPALHYLAAKHLDHKGKRKWNAKAANTTAAEAYDLRCWFDFLQNVETGPNTFGKAWDLANENDYVEYRDQLHDLISNVTHRPLQDSTIRRRQITVEAFYKFAIGRGIYFGDFLKTKVRKGRTRPANSDVLRHTHNGQQDDSYVSAYREEVGPSGVIRALTEIEWQHVKRELGPMPSEARAGELTKSRDRLASELSCSTGLRVDEVSKLTPNDVFNLDSHWRRLSQDGRDSGYIPLVVTKTKRLKPRTILVPAYLVPELIAYVEGERKAAVNAGRAYAKTKGLVFREPKTLFVNHNNAGHNAGKAIRPQTLSYAFSSACRAAGLLTRVENLDPETMQSYNQMVSSHSFHDLRHTFAVWKYFALIAEKDAEPWKEIQILLGHAQLSTTTDLYLHVCAIEKARIGKKVMQATRKLGGVHNA</sequence>
<evidence type="ECO:0000313" key="8">
    <source>
        <dbReference type="EMBL" id="BDT61322.1"/>
    </source>
</evidence>
<dbReference type="InterPro" id="IPR011010">
    <property type="entry name" value="DNA_brk_join_enz"/>
</dbReference>
<dbReference type="Gene3D" id="1.10.443.10">
    <property type="entry name" value="Intergrase catalytic core"/>
    <property type="match status" value="1"/>
</dbReference>
<organism evidence="8 9">
    <name type="scientific">Massilia varians</name>
    <dbReference type="NCBI Taxonomy" id="457921"/>
    <lineage>
        <taxon>Bacteria</taxon>
        <taxon>Pseudomonadati</taxon>
        <taxon>Pseudomonadota</taxon>
        <taxon>Betaproteobacteria</taxon>
        <taxon>Burkholderiales</taxon>
        <taxon>Oxalobacteraceae</taxon>
        <taxon>Telluria group</taxon>
        <taxon>Massilia</taxon>
    </lineage>
</organism>
<dbReference type="Gene3D" id="1.10.150.130">
    <property type="match status" value="1"/>
</dbReference>
<dbReference type="InterPro" id="IPR002104">
    <property type="entry name" value="Integrase_catalytic"/>
</dbReference>
<dbReference type="Pfam" id="PF00589">
    <property type="entry name" value="Phage_integrase"/>
    <property type="match status" value="1"/>
</dbReference>
<evidence type="ECO:0000256" key="2">
    <source>
        <dbReference type="ARBA" id="ARBA00022908"/>
    </source>
</evidence>
<dbReference type="PROSITE" id="PS51900">
    <property type="entry name" value="CB"/>
    <property type="match status" value="1"/>
</dbReference>
<dbReference type="InterPro" id="IPR050090">
    <property type="entry name" value="Tyrosine_recombinase_XerCD"/>
</dbReference>
<dbReference type="Proteomes" id="UP001163336">
    <property type="component" value="Chromosome"/>
</dbReference>
<reference evidence="8" key="1">
    <citation type="submission" date="2022-11" db="EMBL/GenBank/DDBJ databases">
        <title>Isolation and characterization of PLA-degrading bacterium Massilia sp. from Antarctic soil.</title>
        <authorList>
            <person name="Sato K."/>
            <person name="Gomez-Fuentes C."/>
            <person name="Ahmad S.A."/>
            <person name="Zulkharnain A."/>
        </authorList>
    </citation>
    <scope>NUCLEOTIDE SEQUENCE</scope>
    <source>
        <strain evidence="8">N-3</strain>
    </source>
</reference>
<feature type="domain" description="Core-binding (CB)" evidence="7">
    <location>
        <begin position="16"/>
        <end position="125"/>
    </location>
</feature>
<dbReference type="InterPro" id="IPR044068">
    <property type="entry name" value="CB"/>
</dbReference>
<evidence type="ECO:0000313" key="9">
    <source>
        <dbReference type="Proteomes" id="UP001163336"/>
    </source>
</evidence>
<proteinExistence type="inferred from homology"/>
<evidence type="ECO:0000259" key="6">
    <source>
        <dbReference type="PROSITE" id="PS51898"/>
    </source>
</evidence>
<protein>
    <submittedName>
        <fullName evidence="8">Uncharacterized protein</fullName>
    </submittedName>
</protein>
<accession>A0ABN6TGH1</accession>
<keyword evidence="3 5" id="KW-0238">DNA-binding</keyword>
<name>A0ABN6TGH1_9BURK</name>
<dbReference type="EMBL" id="AP026966">
    <property type="protein sequence ID" value="BDT61322.1"/>
    <property type="molecule type" value="Genomic_DNA"/>
</dbReference>
<feature type="domain" description="Tyr recombinase" evidence="6">
    <location>
        <begin position="176"/>
        <end position="425"/>
    </location>
</feature>
<evidence type="ECO:0000256" key="5">
    <source>
        <dbReference type="PROSITE-ProRule" id="PRU01248"/>
    </source>
</evidence>
<evidence type="ECO:0000256" key="4">
    <source>
        <dbReference type="ARBA" id="ARBA00023172"/>
    </source>
</evidence>
<evidence type="ECO:0000256" key="3">
    <source>
        <dbReference type="ARBA" id="ARBA00023125"/>
    </source>
</evidence>
<keyword evidence="4" id="KW-0233">DNA recombination</keyword>
<comment type="similarity">
    <text evidence="1">Belongs to the 'phage' integrase family.</text>
</comment>
<dbReference type="PANTHER" id="PTHR30349">
    <property type="entry name" value="PHAGE INTEGRASE-RELATED"/>
    <property type="match status" value="1"/>
</dbReference>
<evidence type="ECO:0000256" key="1">
    <source>
        <dbReference type="ARBA" id="ARBA00008857"/>
    </source>
</evidence>
<keyword evidence="2" id="KW-0229">DNA integration</keyword>
<dbReference type="InterPro" id="IPR013762">
    <property type="entry name" value="Integrase-like_cat_sf"/>
</dbReference>
<evidence type="ECO:0000259" key="7">
    <source>
        <dbReference type="PROSITE" id="PS51900"/>
    </source>
</evidence>
<dbReference type="SUPFAM" id="SSF56349">
    <property type="entry name" value="DNA breaking-rejoining enzymes"/>
    <property type="match status" value="1"/>
</dbReference>
<dbReference type="PANTHER" id="PTHR30349:SF64">
    <property type="entry name" value="PROPHAGE INTEGRASE INTD-RELATED"/>
    <property type="match status" value="1"/>
</dbReference>
<dbReference type="InterPro" id="IPR010998">
    <property type="entry name" value="Integrase_recombinase_N"/>
</dbReference>